<accession>E3MD65</accession>
<keyword evidence="1" id="KW-0175">Coiled coil</keyword>
<feature type="coiled-coil region" evidence="1">
    <location>
        <begin position="114"/>
        <end position="158"/>
    </location>
</feature>
<proteinExistence type="predicted"/>
<name>E3MD65_CAERE</name>
<evidence type="ECO:0000313" key="4">
    <source>
        <dbReference type="Proteomes" id="UP000008281"/>
    </source>
</evidence>
<sequence>MEWHEIHATAIRNIRRSLDNPPVEEVDEEDKGRVVPASIGFPSESEAVFVVYNFVLTKVECLQESWFYHQNTGAETHKARLKRYAEIARKAGIEFTEFSARCGFCLSVQALNSIANWKKEVKEERKDLRGLEKLKPELREANIRKRAAEGKLADIENITRDTEERLQGEKRGSEEWIELHTQAMNNIKEVLHTPVPATSPKQYIEMGLVFLAVAGLAAKQFKKERIDSFQSNLGVALSSIGFPSGSEAVCIIYSFFLGKSSKPVWNLVMWFFIIAYLVLSCFSSDPSDPSLDNYKSLVFGIFMSFRCLDLQTGKVQERNEYRLGIPPCAHFVGFSDATYWQLLEKIPLWVFDYGFRLIAVSSLFPLVLKKEHKTSVPFIKISFPAPPLSFVLCHWQMVSHRADG</sequence>
<evidence type="ECO:0000256" key="1">
    <source>
        <dbReference type="SAM" id="Coils"/>
    </source>
</evidence>
<feature type="transmembrane region" description="Helical" evidence="2">
    <location>
        <begin position="233"/>
        <end position="257"/>
    </location>
</feature>
<feature type="transmembrane region" description="Helical" evidence="2">
    <location>
        <begin position="346"/>
        <end position="368"/>
    </location>
</feature>
<keyword evidence="2" id="KW-0472">Membrane</keyword>
<dbReference type="InParanoid" id="E3MD65"/>
<keyword evidence="4" id="KW-1185">Reference proteome</keyword>
<keyword evidence="2" id="KW-1133">Transmembrane helix</keyword>
<reference evidence="3" key="1">
    <citation type="submission" date="2007-07" db="EMBL/GenBank/DDBJ databases">
        <title>PCAP assembly of the Caenorhabditis remanei genome.</title>
        <authorList>
            <consortium name="The Caenorhabditis remanei Sequencing Consortium"/>
            <person name="Wilson R.K."/>
        </authorList>
    </citation>
    <scope>NUCLEOTIDE SEQUENCE [LARGE SCALE GENOMIC DNA]</scope>
    <source>
        <strain evidence="3">PB4641</strain>
    </source>
</reference>
<keyword evidence="2" id="KW-0812">Transmembrane</keyword>
<feature type="transmembrane region" description="Helical" evidence="2">
    <location>
        <begin position="263"/>
        <end position="282"/>
    </location>
</feature>
<gene>
    <name evidence="3" type="ORF">CRE_19661</name>
</gene>
<evidence type="ECO:0000313" key="3">
    <source>
        <dbReference type="EMBL" id="EFO98871.1"/>
    </source>
</evidence>
<protein>
    <submittedName>
        <fullName evidence="3">Uncharacterized protein</fullName>
    </submittedName>
</protein>
<dbReference type="HOGENOM" id="CLU_681953_0_0_1"/>
<organism evidence="4">
    <name type="scientific">Caenorhabditis remanei</name>
    <name type="common">Caenorhabditis vulgaris</name>
    <dbReference type="NCBI Taxonomy" id="31234"/>
    <lineage>
        <taxon>Eukaryota</taxon>
        <taxon>Metazoa</taxon>
        <taxon>Ecdysozoa</taxon>
        <taxon>Nematoda</taxon>
        <taxon>Chromadorea</taxon>
        <taxon>Rhabditida</taxon>
        <taxon>Rhabditina</taxon>
        <taxon>Rhabditomorpha</taxon>
        <taxon>Rhabditoidea</taxon>
        <taxon>Rhabditidae</taxon>
        <taxon>Peloderinae</taxon>
        <taxon>Caenorhabditis</taxon>
    </lineage>
</organism>
<dbReference type="Proteomes" id="UP000008281">
    <property type="component" value="Unassembled WGS sequence"/>
</dbReference>
<dbReference type="EMBL" id="DS268436">
    <property type="protein sequence ID" value="EFO98871.1"/>
    <property type="molecule type" value="Genomic_DNA"/>
</dbReference>
<evidence type="ECO:0000256" key="2">
    <source>
        <dbReference type="SAM" id="Phobius"/>
    </source>
</evidence>
<dbReference type="AlphaFoldDB" id="E3MD65"/>